<name>A0AAQ3RE45_VIGMU</name>
<dbReference type="AlphaFoldDB" id="A0AAQ3RE45"/>
<sequence>MSTTNEIQVMFRQKFSHLIRAKGVGHSSVIHSPTLHIPTRIRPKQITKQASVGNCSRTDYIPDFIQVCEFRGKTTMHAQYFIIYKGSHRKAVKTLGEGFPKPHIKPSLTFIIKPINPINGSTLMIPPQQEKVFWIFDFICKQKTYGF</sequence>
<evidence type="ECO:0000313" key="2">
    <source>
        <dbReference type="Proteomes" id="UP001374535"/>
    </source>
</evidence>
<keyword evidence="2" id="KW-1185">Reference proteome</keyword>
<gene>
    <name evidence="1" type="ORF">V8G54_035182</name>
</gene>
<dbReference type="Proteomes" id="UP001374535">
    <property type="component" value="Chromosome 11"/>
</dbReference>
<reference evidence="1 2" key="1">
    <citation type="journal article" date="2023" name="Life. Sci Alliance">
        <title>Evolutionary insights into 3D genome organization and epigenetic landscape of Vigna mungo.</title>
        <authorList>
            <person name="Junaid A."/>
            <person name="Singh B."/>
            <person name="Bhatia S."/>
        </authorList>
    </citation>
    <scope>NUCLEOTIDE SEQUENCE [LARGE SCALE GENOMIC DNA]</scope>
    <source>
        <strain evidence="1">Urdbean</strain>
    </source>
</reference>
<dbReference type="EMBL" id="CP144690">
    <property type="protein sequence ID" value="WVY89668.1"/>
    <property type="molecule type" value="Genomic_DNA"/>
</dbReference>
<protein>
    <submittedName>
        <fullName evidence="1">Uncharacterized protein</fullName>
    </submittedName>
</protein>
<accession>A0AAQ3RE45</accession>
<organism evidence="1 2">
    <name type="scientific">Vigna mungo</name>
    <name type="common">Black gram</name>
    <name type="synonym">Phaseolus mungo</name>
    <dbReference type="NCBI Taxonomy" id="3915"/>
    <lineage>
        <taxon>Eukaryota</taxon>
        <taxon>Viridiplantae</taxon>
        <taxon>Streptophyta</taxon>
        <taxon>Embryophyta</taxon>
        <taxon>Tracheophyta</taxon>
        <taxon>Spermatophyta</taxon>
        <taxon>Magnoliopsida</taxon>
        <taxon>eudicotyledons</taxon>
        <taxon>Gunneridae</taxon>
        <taxon>Pentapetalae</taxon>
        <taxon>rosids</taxon>
        <taxon>fabids</taxon>
        <taxon>Fabales</taxon>
        <taxon>Fabaceae</taxon>
        <taxon>Papilionoideae</taxon>
        <taxon>50 kb inversion clade</taxon>
        <taxon>NPAAA clade</taxon>
        <taxon>indigoferoid/millettioid clade</taxon>
        <taxon>Phaseoleae</taxon>
        <taxon>Vigna</taxon>
    </lineage>
</organism>
<evidence type="ECO:0000313" key="1">
    <source>
        <dbReference type="EMBL" id="WVY89668.1"/>
    </source>
</evidence>
<proteinExistence type="predicted"/>